<keyword evidence="1" id="KW-0472">Membrane</keyword>
<protein>
    <submittedName>
        <fullName evidence="2">Branched-chain amino acid transport</fullName>
    </submittedName>
</protein>
<evidence type="ECO:0000256" key="1">
    <source>
        <dbReference type="SAM" id="Phobius"/>
    </source>
</evidence>
<keyword evidence="1" id="KW-1133">Transmembrane helix</keyword>
<evidence type="ECO:0000313" key="3">
    <source>
        <dbReference type="Proteomes" id="UP000662703"/>
    </source>
</evidence>
<feature type="transmembrane region" description="Helical" evidence="1">
    <location>
        <begin position="37"/>
        <end position="58"/>
    </location>
</feature>
<dbReference type="EMBL" id="ARXX01000056">
    <property type="protein sequence ID" value="MBF5057739.1"/>
    <property type="molecule type" value="Genomic_DNA"/>
</dbReference>
<accession>A0ABS0AUB2</accession>
<gene>
    <name evidence="2" type="ORF">Y5W_03033</name>
</gene>
<comment type="caution">
    <text evidence="2">The sequence shown here is derived from an EMBL/GenBank/DDBJ whole genome shotgun (WGS) entry which is preliminary data.</text>
</comment>
<dbReference type="Proteomes" id="UP000662703">
    <property type="component" value="Unassembled WGS sequence"/>
</dbReference>
<feature type="transmembrane region" description="Helical" evidence="1">
    <location>
        <begin position="92"/>
        <end position="108"/>
    </location>
</feature>
<name>A0ABS0AUB2_9GAMM</name>
<sequence>MSTDTVLLAVAIAALASLASRALPFLALSRHHDHPLLAWLGRYLPAAIMVILVVYSLADLRPLKLHDPKGTPLLLACALVVILHLWRRNVLISIVVGTGAYMAMVQYGA</sequence>
<evidence type="ECO:0000313" key="2">
    <source>
        <dbReference type="EMBL" id="MBF5057739.1"/>
    </source>
</evidence>
<proteinExistence type="predicted"/>
<reference evidence="2 3" key="1">
    <citation type="submission" date="2012-09" db="EMBL/GenBank/DDBJ databases">
        <title>Genome Sequence of alkane-degrading Bacterium Alcanivorax sp. 521-1.</title>
        <authorList>
            <person name="Lai Q."/>
            <person name="Shao Z."/>
        </authorList>
    </citation>
    <scope>NUCLEOTIDE SEQUENCE [LARGE SCALE GENOMIC DNA]</scope>
    <source>
        <strain evidence="2 3">521-1</strain>
    </source>
</reference>
<organism evidence="2 3">
    <name type="scientific">Alloalcanivorax profundimaris</name>
    <dbReference type="NCBI Taxonomy" id="2735259"/>
    <lineage>
        <taxon>Bacteria</taxon>
        <taxon>Pseudomonadati</taxon>
        <taxon>Pseudomonadota</taxon>
        <taxon>Gammaproteobacteria</taxon>
        <taxon>Oceanospirillales</taxon>
        <taxon>Alcanivoracaceae</taxon>
        <taxon>Alloalcanivorax</taxon>
    </lineage>
</organism>
<dbReference type="Pfam" id="PF05437">
    <property type="entry name" value="AzlD"/>
    <property type="match status" value="1"/>
</dbReference>
<dbReference type="RefSeq" id="WP_194865888.1">
    <property type="nucleotide sequence ID" value="NZ_ARXX01000056.1"/>
</dbReference>
<keyword evidence="1" id="KW-0812">Transmembrane</keyword>
<dbReference type="PIRSF" id="PIRSF003203">
    <property type="entry name" value="AzlD"/>
    <property type="match status" value="1"/>
</dbReference>
<keyword evidence="3" id="KW-1185">Reference proteome</keyword>
<dbReference type="InterPro" id="IPR008407">
    <property type="entry name" value="Brnchd-chn_aa_trnsp_AzlD"/>
</dbReference>